<evidence type="ECO:0000256" key="3">
    <source>
        <dbReference type="ARBA" id="ARBA00022980"/>
    </source>
</evidence>
<evidence type="ECO:0000313" key="6">
    <source>
        <dbReference type="EMBL" id="KAK7365471.1"/>
    </source>
</evidence>
<evidence type="ECO:0000313" key="7">
    <source>
        <dbReference type="Proteomes" id="UP001386955"/>
    </source>
</evidence>
<evidence type="ECO:0000256" key="2">
    <source>
        <dbReference type="ARBA" id="ARBA00011458"/>
    </source>
</evidence>
<gene>
    <name evidence="6" type="ORF">VNO78_39601</name>
</gene>
<dbReference type="PROSITE" id="PS00055">
    <property type="entry name" value="RIBOSOMAL_S12"/>
    <property type="match status" value="1"/>
</dbReference>
<dbReference type="AntiFam" id="ANF00029">
    <property type="entry name" value="Antisense to 16S rRNA"/>
</dbReference>
<comment type="subunit">
    <text evidence="2">Part of the 30S ribosomal subunit.</text>
</comment>
<dbReference type="Proteomes" id="UP001386955">
    <property type="component" value="Unassembled WGS sequence"/>
</dbReference>
<evidence type="ECO:0000256" key="4">
    <source>
        <dbReference type="ARBA" id="ARBA00023274"/>
    </source>
</evidence>
<evidence type="ECO:0000256" key="5">
    <source>
        <dbReference type="ARBA" id="ARBA00024830"/>
    </source>
</evidence>
<dbReference type="InterPro" id="IPR005679">
    <property type="entry name" value="Ribosomal_uS12_bac"/>
</dbReference>
<evidence type="ECO:0000256" key="1">
    <source>
        <dbReference type="ARBA" id="ARBA00005657"/>
    </source>
</evidence>
<dbReference type="PRINTS" id="PR01034">
    <property type="entry name" value="RIBOSOMALS12"/>
</dbReference>
<organism evidence="6 7">
    <name type="scientific">Psophocarpus tetragonolobus</name>
    <name type="common">Winged bean</name>
    <name type="synonym">Dolichos tetragonolobus</name>
    <dbReference type="NCBI Taxonomy" id="3891"/>
    <lineage>
        <taxon>Eukaryota</taxon>
        <taxon>Viridiplantae</taxon>
        <taxon>Streptophyta</taxon>
        <taxon>Embryophyta</taxon>
        <taxon>Tracheophyta</taxon>
        <taxon>Spermatophyta</taxon>
        <taxon>Magnoliopsida</taxon>
        <taxon>eudicotyledons</taxon>
        <taxon>Gunneridae</taxon>
        <taxon>Pentapetalae</taxon>
        <taxon>rosids</taxon>
        <taxon>fabids</taxon>
        <taxon>Fabales</taxon>
        <taxon>Fabaceae</taxon>
        <taxon>Papilionoideae</taxon>
        <taxon>50 kb inversion clade</taxon>
        <taxon>NPAAA clade</taxon>
        <taxon>indigoferoid/millettioid clade</taxon>
        <taxon>Phaseoleae</taxon>
        <taxon>Psophocarpus</taxon>
    </lineage>
</organism>
<comment type="caution">
    <text evidence="6">The sequence shown here is derived from an EMBL/GenBank/DDBJ whole genome shotgun (WGS) entry which is preliminary data.</text>
</comment>
<protein>
    <recommendedName>
        <fullName evidence="8">Ribosomal protein S12</fullName>
    </recommendedName>
</protein>
<dbReference type="NCBIfam" id="TIGR00981">
    <property type="entry name" value="rpsL_bact"/>
    <property type="match status" value="1"/>
</dbReference>
<dbReference type="InterPro" id="IPR006032">
    <property type="entry name" value="Ribosomal_uS12"/>
</dbReference>
<dbReference type="GO" id="GO:0006412">
    <property type="term" value="P:translation"/>
    <property type="evidence" value="ECO:0007669"/>
    <property type="project" value="InterPro"/>
</dbReference>
<comment type="function">
    <text evidence="5">With S4 and S5 plays an important role in translational accuracy. Located at the interface of the 30S and 50S subunits.</text>
</comment>
<reference evidence="6 7" key="1">
    <citation type="submission" date="2024-01" db="EMBL/GenBank/DDBJ databases">
        <title>The genomes of 5 underutilized Papilionoideae crops provide insights into root nodulation and disease resistanc.</title>
        <authorList>
            <person name="Jiang F."/>
        </authorList>
    </citation>
    <scope>NUCLEOTIDE SEQUENCE [LARGE SCALE GENOMIC DNA]</scope>
    <source>
        <strain evidence="6">DUOXIRENSHENG_FW03</strain>
        <tissue evidence="6">Leaves</tissue>
    </source>
</reference>
<dbReference type="AlphaFoldDB" id="A0AAN9N4D4"/>
<dbReference type="PANTHER" id="PTHR38146:SF8">
    <property type="entry name" value="TIFY DOMAIN-CONTAINING PROTEIN"/>
    <property type="match status" value="1"/>
</dbReference>
<accession>A0AAN9N4D4</accession>
<dbReference type="GO" id="GO:0015935">
    <property type="term" value="C:small ribosomal subunit"/>
    <property type="evidence" value="ECO:0007669"/>
    <property type="project" value="InterPro"/>
</dbReference>
<keyword evidence="4" id="KW-0687">Ribonucleoprotein</keyword>
<dbReference type="Pfam" id="PF00164">
    <property type="entry name" value="Ribosom_S12_S23"/>
    <property type="match status" value="1"/>
</dbReference>
<name>A0AAN9N4D4_PSOTE</name>
<keyword evidence="3" id="KW-0689">Ribosomal protein</keyword>
<dbReference type="InterPro" id="IPR012340">
    <property type="entry name" value="NA-bd_OB-fold"/>
</dbReference>
<dbReference type="PANTHER" id="PTHR38146">
    <property type="entry name" value="30S RIBOSOMAL PROTEIN S12, CHLOROPLASTIC"/>
    <property type="match status" value="1"/>
</dbReference>
<proteinExistence type="inferred from homology"/>
<comment type="similarity">
    <text evidence="1">Belongs to the universal ribosomal protein uS12 family.</text>
</comment>
<dbReference type="CDD" id="cd03368">
    <property type="entry name" value="Ribosomal_S12"/>
    <property type="match status" value="1"/>
</dbReference>
<sequence length="509" mass="54952">MASSHSVTGGVYKARERIHRRMADRRLLAIPASCRRHVCRPGHKGHDDLTSSSPSSGLSPAVCSGHAPPVSAFPKAPLSFKRIRGMSSPGGILNALATALHGSIRTAPSIHRLRLGLLGYLIPFAPLAFVSQCQCRPSRVLSPLVFFPISTHFTAPPEIPSAPTVLQLDALRPIIPDNACILCLTAAAGTELADAYSPDTVIASSPGKEESGPCLSPSVADHPLGPATDHRLGKLLPHQLANQTRAPPRADSSFCSSAYGVLAAVSSCCSPPKGRFLRVTHPSATGNTTSRPTCMYKADSELSFIPRHNLYPGASYSTGVRSQKYSPPTPRAIPRASYPFSIIIRSRHPNRKTYIGFRDNQARTDNFHHVKIDMRVQPHCIARTHVIYLKKVDLLASFMLQSSCRGAPFLLGPQRQNSGSKGYLSVNFSTITPKKPNSALRKVARVRLTSGFEITAYIPGIGHNLQEHSVVLVRGGRVKDLPGVRYHIVRGTLDAVGVKDRQQGRSSAL</sequence>
<dbReference type="Gene3D" id="2.40.50.140">
    <property type="entry name" value="Nucleic acid-binding proteins"/>
    <property type="match status" value="1"/>
</dbReference>
<evidence type="ECO:0008006" key="8">
    <source>
        <dbReference type="Google" id="ProtNLM"/>
    </source>
</evidence>
<dbReference type="SUPFAM" id="SSF50249">
    <property type="entry name" value="Nucleic acid-binding proteins"/>
    <property type="match status" value="1"/>
</dbReference>
<keyword evidence="7" id="KW-1185">Reference proteome</keyword>
<dbReference type="EMBL" id="JAYMYS010000323">
    <property type="protein sequence ID" value="KAK7365471.1"/>
    <property type="molecule type" value="Genomic_DNA"/>
</dbReference>
<dbReference type="GO" id="GO:0003735">
    <property type="term" value="F:structural constituent of ribosome"/>
    <property type="evidence" value="ECO:0007669"/>
    <property type="project" value="InterPro"/>
</dbReference>